<dbReference type="GO" id="GO:0000435">
    <property type="term" value="P:positive regulation of transcription from RNA polymerase II promoter by galactose"/>
    <property type="evidence" value="ECO:0007669"/>
    <property type="project" value="TreeGrafter"/>
</dbReference>
<organism evidence="7 8">
    <name type="scientific">Phomopsis amygdali</name>
    <name type="common">Fusicoccum amygdali</name>
    <dbReference type="NCBI Taxonomy" id="1214568"/>
    <lineage>
        <taxon>Eukaryota</taxon>
        <taxon>Fungi</taxon>
        <taxon>Dikarya</taxon>
        <taxon>Ascomycota</taxon>
        <taxon>Pezizomycotina</taxon>
        <taxon>Sordariomycetes</taxon>
        <taxon>Sordariomycetidae</taxon>
        <taxon>Diaporthales</taxon>
        <taxon>Diaporthaceae</taxon>
        <taxon>Diaporthe</taxon>
    </lineage>
</organism>
<dbReference type="InterPro" id="IPR001138">
    <property type="entry name" value="Zn2Cys6_DnaBD"/>
</dbReference>
<dbReference type="InterPro" id="IPR036864">
    <property type="entry name" value="Zn2-C6_fun-type_DNA-bd_sf"/>
</dbReference>
<feature type="domain" description="Zn(2)-C6 fungal-type" evidence="6">
    <location>
        <begin position="56"/>
        <end position="87"/>
    </location>
</feature>
<name>A0AAD9VWH2_PHOAM</name>
<dbReference type="InterPro" id="IPR007219">
    <property type="entry name" value="XnlR_reg_dom"/>
</dbReference>
<dbReference type="Pfam" id="PF04082">
    <property type="entry name" value="Fungal_trans"/>
    <property type="match status" value="1"/>
</dbReference>
<dbReference type="GO" id="GO:0006351">
    <property type="term" value="P:DNA-templated transcription"/>
    <property type="evidence" value="ECO:0007669"/>
    <property type="project" value="InterPro"/>
</dbReference>
<dbReference type="PROSITE" id="PS00463">
    <property type="entry name" value="ZN2_CY6_FUNGAL_1"/>
    <property type="match status" value="1"/>
</dbReference>
<dbReference type="InterPro" id="IPR051127">
    <property type="entry name" value="Fungal_SecMet_Regulators"/>
</dbReference>
<evidence type="ECO:0000313" key="8">
    <source>
        <dbReference type="Proteomes" id="UP001265746"/>
    </source>
</evidence>
<dbReference type="Proteomes" id="UP001265746">
    <property type="component" value="Unassembled WGS sequence"/>
</dbReference>
<dbReference type="SUPFAM" id="SSF57701">
    <property type="entry name" value="Zn2/Cys6 DNA-binding domain"/>
    <property type="match status" value="1"/>
</dbReference>
<keyword evidence="1" id="KW-0479">Metal-binding</keyword>
<keyword evidence="2" id="KW-0805">Transcription regulation</keyword>
<reference evidence="7" key="1">
    <citation type="submission" date="2023-06" db="EMBL/GenBank/DDBJ databases">
        <authorList>
            <person name="Noh H."/>
        </authorList>
    </citation>
    <scope>NUCLEOTIDE SEQUENCE</scope>
    <source>
        <strain evidence="7">DUCC20226</strain>
    </source>
</reference>
<dbReference type="CDD" id="cd00067">
    <property type="entry name" value="GAL4"/>
    <property type="match status" value="1"/>
</dbReference>
<feature type="region of interest" description="Disordered" evidence="5">
    <location>
        <begin position="1"/>
        <end position="27"/>
    </location>
</feature>
<feature type="region of interest" description="Disordered" evidence="5">
    <location>
        <begin position="84"/>
        <end position="111"/>
    </location>
</feature>
<evidence type="ECO:0000256" key="4">
    <source>
        <dbReference type="ARBA" id="ARBA00023242"/>
    </source>
</evidence>
<proteinExistence type="predicted"/>
<feature type="region of interest" description="Disordered" evidence="5">
    <location>
        <begin position="36"/>
        <end position="55"/>
    </location>
</feature>
<dbReference type="EMBL" id="JAUJFL010000011">
    <property type="protein sequence ID" value="KAK2596269.1"/>
    <property type="molecule type" value="Genomic_DNA"/>
</dbReference>
<dbReference type="CDD" id="cd12148">
    <property type="entry name" value="fungal_TF_MHR"/>
    <property type="match status" value="1"/>
</dbReference>
<feature type="region of interest" description="Disordered" evidence="5">
    <location>
        <begin position="127"/>
        <end position="178"/>
    </location>
</feature>
<comment type="caution">
    <text evidence="7">The sequence shown here is derived from an EMBL/GenBank/DDBJ whole genome shotgun (WGS) entry which is preliminary data.</text>
</comment>
<evidence type="ECO:0000259" key="6">
    <source>
        <dbReference type="PROSITE" id="PS50048"/>
    </source>
</evidence>
<dbReference type="Gene3D" id="4.10.240.10">
    <property type="entry name" value="Zn(2)-C6 fungal-type DNA-binding domain"/>
    <property type="match status" value="1"/>
</dbReference>
<gene>
    <name evidence="7" type="ORF">N8I77_013165</name>
</gene>
<protein>
    <recommendedName>
        <fullName evidence="6">Zn(2)-C6 fungal-type domain-containing protein</fullName>
    </recommendedName>
</protein>
<dbReference type="GO" id="GO:0000981">
    <property type="term" value="F:DNA-binding transcription factor activity, RNA polymerase II-specific"/>
    <property type="evidence" value="ECO:0007669"/>
    <property type="project" value="InterPro"/>
</dbReference>
<evidence type="ECO:0000256" key="5">
    <source>
        <dbReference type="SAM" id="MobiDB-lite"/>
    </source>
</evidence>
<dbReference type="PROSITE" id="PS50048">
    <property type="entry name" value="ZN2_CY6_FUNGAL_2"/>
    <property type="match status" value="1"/>
</dbReference>
<evidence type="ECO:0000256" key="3">
    <source>
        <dbReference type="ARBA" id="ARBA00023163"/>
    </source>
</evidence>
<dbReference type="Pfam" id="PF00172">
    <property type="entry name" value="Zn_clus"/>
    <property type="match status" value="1"/>
</dbReference>
<dbReference type="SMART" id="SM00066">
    <property type="entry name" value="GAL4"/>
    <property type="match status" value="1"/>
</dbReference>
<sequence length="809" mass="88528">MPFLKPGSASACSPVGPLLRKASRTSVPPLAATVSLTPAMPRPKVKPQDRQRSARACDACKASKKRCDGNQPCRLCLKKGTQDTCTYRPTARGRRSRHSESKSPQASSIAVATDASPAGFRSILTIPAQPPRAQVGDRSLASQDAEVDEVVDEDADSETDYVPDSRNSVERANQQRPLMLSSSSGDKVFVGNTAALSFLRFLQKTIKHYVGPSGFTDRRHSHNWFEMTGSDVDGGIFYDGLGENEKKGLINCFLDASSGFLDLYSQDELTELISLATEEQNANKSPASRPIDRAALASLYLMLAIGYQVRGGSRDDRMLASKYFNRGRQMAFEKMLEDPTINLARAFVLLAFYMFGACRRNSAFMYLGVAAKSADILGLHTAAKHKHAPKAEQDSRLRVAKSIRVFDIICSSILGRRGSAPSLRCVDVTSGDIEQEHSVSCHRALALRATYESCSILETVVGKFADDGALESSSAEHFLQLLQEWSQVLPVSLRQRPQQGDKPLQDDPGYREKMIGNVHVAGTYYFGIILVTRQFLIQHVMPQLHCNASKEKERQRQNTRKGNNGADAVADLSRSCIGAAIYMAQMCREAVDAGVFMGNMCIIKAWIFAAGLVLGFALLANDSSDTEAREAFRGSQHVLSILGRLSAQARQYHRILSTFSDAIDNYKRQMRRERNESGIPFVEQILSYDFASTVSAQKQDNGVLDGVCERSAIVVDTGQGQSQFPLNGGTGMSQLPTPDFNVDDNPAAGEAGFWDGSDTLSSITMSELLPEQWASPADNDLMLRILWDGYAMSFDDPLQQVGALGNTAE</sequence>
<dbReference type="GO" id="GO:0005634">
    <property type="term" value="C:nucleus"/>
    <property type="evidence" value="ECO:0007669"/>
    <property type="project" value="TreeGrafter"/>
</dbReference>
<keyword evidence="3" id="KW-0804">Transcription</keyword>
<dbReference type="PANTHER" id="PTHR47424">
    <property type="entry name" value="REGULATORY PROTEIN GAL4"/>
    <property type="match status" value="1"/>
</dbReference>
<dbReference type="AlphaFoldDB" id="A0AAD9VWH2"/>
<evidence type="ECO:0000256" key="1">
    <source>
        <dbReference type="ARBA" id="ARBA00022723"/>
    </source>
</evidence>
<evidence type="ECO:0000256" key="2">
    <source>
        <dbReference type="ARBA" id="ARBA00023015"/>
    </source>
</evidence>
<dbReference type="GO" id="GO:0000978">
    <property type="term" value="F:RNA polymerase II cis-regulatory region sequence-specific DNA binding"/>
    <property type="evidence" value="ECO:0007669"/>
    <property type="project" value="TreeGrafter"/>
</dbReference>
<keyword evidence="4" id="KW-0539">Nucleus</keyword>
<dbReference type="GO" id="GO:0008270">
    <property type="term" value="F:zinc ion binding"/>
    <property type="evidence" value="ECO:0007669"/>
    <property type="project" value="InterPro"/>
</dbReference>
<dbReference type="PANTHER" id="PTHR47424:SF9">
    <property type="entry name" value="TAH-2"/>
    <property type="match status" value="1"/>
</dbReference>
<evidence type="ECO:0000313" key="7">
    <source>
        <dbReference type="EMBL" id="KAK2596269.1"/>
    </source>
</evidence>
<keyword evidence="8" id="KW-1185">Reference proteome</keyword>
<accession>A0AAD9VWH2</accession>
<feature type="compositionally biased region" description="Acidic residues" evidence="5">
    <location>
        <begin position="145"/>
        <end position="161"/>
    </location>
</feature>